<dbReference type="Proteomes" id="UP000073492">
    <property type="component" value="Unassembled WGS sequence"/>
</dbReference>
<dbReference type="AlphaFoldDB" id="A0A139I7U8"/>
<organism evidence="1 2">
    <name type="scientific">Pseudocercospora musae</name>
    <dbReference type="NCBI Taxonomy" id="113226"/>
    <lineage>
        <taxon>Eukaryota</taxon>
        <taxon>Fungi</taxon>
        <taxon>Dikarya</taxon>
        <taxon>Ascomycota</taxon>
        <taxon>Pezizomycotina</taxon>
        <taxon>Dothideomycetes</taxon>
        <taxon>Dothideomycetidae</taxon>
        <taxon>Mycosphaerellales</taxon>
        <taxon>Mycosphaerellaceae</taxon>
        <taxon>Pseudocercospora</taxon>
    </lineage>
</organism>
<sequence>MRSLSAARRFPLGLLTASWNPLSTYTKSSYRVLFLLPWYQNGQNYDYHDEHKDYHTWYIHTFCTLNGRNYHNESVVLGYR</sequence>
<comment type="caution">
    <text evidence="1">The sequence shown here is derived from an EMBL/GenBank/DDBJ whole genome shotgun (WGS) entry which is preliminary data.</text>
</comment>
<gene>
    <name evidence="1" type="ORF">AC579_4782</name>
</gene>
<reference evidence="1 2" key="1">
    <citation type="submission" date="2015-07" db="EMBL/GenBank/DDBJ databases">
        <title>Comparative genomics of the Sigatoka disease complex on banana suggests a link between parallel evolutionary changes in Pseudocercospora fijiensis and Pseudocercospora eumusae and increased virulence on the banana host.</title>
        <authorList>
            <person name="Chang T.-C."/>
            <person name="Salvucci A."/>
            <person name="Crous P.W."/>
            <person name="Stergiopoulos I."/>
        </authorList>
    </citation>
    <scope>NUCLEOTIDE SEQUENCE [LARGE SCALE GENOMIC DNA]</scope>
    <source>
        <strain evidence="1 2">CBS 116634</strain>
    </source>
</reference>
<keyword evidence="2" id="KW-1185">Reference proteome</keyword>
<evidence type="ECO:0000313" key="2">
    <source>
        <dbReference type="Proteomes" id="UP000073492"/>
    </source>
</evidence>
<proteinExistence type="predicted"/>
<name>A0A139I7U8_9PEZI</name>
<protein>
    <submittedName>
        <fullName evidence="1">Uncharacterized protein</fullName>
    </submittedName>
</protein>
<accession>A0A139I7U8</accession>
<evidence type="ECO:0000313" key="1">
    <source>
        <dbReference type="EMBL" id="KXT10675.1"/>
    </source>
</evidence>
<dbReference type="EMBL" id="LFZO01000245">
    <property type="protein sequence ID" value="KXT10675.1"/>
    <property type="molecule type" value="Genomic_DNA"/>
</dbReference>